<name>A0ABR2FDK0_9ROSI</name>
<sequence>MDQNDVLMDSFSNEAHTNLSDIGLFEVPITSGNGSIETVMGEKGVSTPVNRGGRVEPTLSNESMLQAMHIDVVGDLKDTPNDMQRKDRLFHPPQSRRNTSYNQQGCKNMGLRAGIDKIMLSILGPKQNFIELGSPSMSHQQGSAIEVAATFEVGEQLGVTFKVPYTAVLNRLEELEREETSRL</sequence>
<comment type="caution">
    <text evidence="1">The sequence shown here is derived from an EMBL/GenBank/DDBJ whole genome shotgun (WGS) entry which is preliminary data.</text>
</comment>
<evidence type="ECO:0000313" key="1">
    <source>
        <dbReference type="EMBL" id="KAK8579013.1"/>
    </source>
</evidence>
<dbReference type="EMBL" id="JBBPBM010000006">
    <property type="protein sequence ID" value="KAK8579013.1"/>
    <property type="molecule type" value="Genomic_DNA"/>
</dbReference>
<reference evidence="1 2" key="1">
    <citation type="journal article" date="2024" name="G3 (Bethesda)">
        <title>Genome assembly of Hibiscus sabdariffa L. provides insights into metabolisms of medicinal natural products.</title>
        <authorList>
            <person name="Kim T."/>
        </authorList>
    </citation>
    <scope>NUCLEOTIDE SEQUENCE [LARGE SCALE GENOMIC DNA]</scope>
    <source>
        <strain evidence="1">TK-2024</strain>
        <tissue evidence="1">Old leaves</tissue>
    </source>
</reference>
<keyword evidence="2" id="KW-1185">Reference proteome</keyword>
<gene>
    <name evidence="1" type="ORF">V6N12_069348</name>
</gene>
<organism evidence="1 2">
    <name type="scientific">Hibiscus sabdariffa</name>
    <name type="common">roselle</name>
    <dbReference type="NCBI Taxonomy" id="183260"/>
    <lineage>
        <taxon>Eukaryota</taxon>
        <taxon>Viridiplantae</taxon>
        <taxon>Streptophyta</taxon>
        <taxon>Embryophyta</taxon>
        <taxon>Tracheophyta</taxon>
        <taxon>Spermatophyta</taxon>
        <taxon>Magnoliopsida</taxon>
        <taxon>eudicotyledons</taxon>
        <taxon>Gunneridae</taxon>
        <taxon>Pentapetalae</taxon>
        <taxon>rosids</taxon>
        <taxon>malvids</taxon>
        <taxon>Malvales</taxon>
        <taxon>Malvaceae</taxon>
        <taxon>Malvoideae</taxon>
        <taxon>Hibiscus</taxon>
    </lineage>
</organism>
<dbReference type="Proteomes" id="UP001472677">
    <property type="component" value="Unassembled WGS sequence"/>
</dbReference>
<proteinExistence type="predicted"/>
<accession>A0ABR2FDK0</accession>
<evidence type="ECO:0000313" key="2">
    <source>
        <dbReference type="Proteomes" id="UP001472677"/>
    </source>
</evidence>
<protein>
    <submittedName>
        <fullName evidence="1">Uncharacterized protein</fullName>
    </submittedName>
</protein>